<proteinExistence type="predicted"/>
<organism evidence="2 3">
    <name type="scientific">Cytospora mali</name>
    <name type="common">Apple Valsa canker fungus</name>
    <name type="synonym">Valsa mali</name>
    <dbReference type="NCBI Taxonomy" id="578113"/>
    <lineage>
        <taxon>Eukaryota</taxon>
        <taxon>Fungi</taxon>
        <taxon>Dikarya</taxon>
        <taxon>Ascomycota</taxon>
        <taxon>Pezizomycotina</taxon>
        <taxon>Sordariomycetes</taxon>
        <taxon>Sordariomycetidae</taxon>
        <taxon>Diaporthales</taxon>
        <taxon>Cytosporaceae</taxon>
        <taxon>Cytospora</taxon>
    </lineage>
</organism>
<reference evidence="3" key="1">
    <citation type="submission" date="2014-12" db="EMBL/GenBank/DDBJ databases">
        <title>Genome Sequence of Valsa Canker Pathogens Uncovers a Specific Adaption of Colonization on Woody Bark.</title>
        <authorList>
            <person name="Yin Z."/>
            <person name="Liu H."/>
            <person name="Gao X."/>
            <person name="Li Z."/>
            <person name="Song N."/>
            <person name="Ke X."/>
            <person name="Dai Q."/>
            <person name="Wu Y."/>
            <person name="Sun Y."/>
            <person name="Xu J.-R."/>
            <person name="Kang Z.K."/>
            <person name="Wang L."/>
            <person name="Huang L."/>
        </authorList>
    </citation>
    <scope>NUCLEOTIDE SEQUENCE [LARGE SCALE GENOMIC DNA]</scope>
    <source>
        <strain evidence="3">SXYL134</strain>
    </source>
</reference>
<evidence type="ECO:0000313" key="3">
    <source>
        <dbReference type="Proteomes" id="UP000078576"/>
    </source>
</evidence>
<feature type="compositionally biased region" description="Gly residues" evidence="1">
    <location>
        <begin position="1087"/>
        <end position="1096"/>
    </location>
</feature>
<sequence length="1096" mass="120806">MACPVNNSKHSTKSKSDLHRRKSTTSARSVPLEYINVAVAQRDAQMAAMEAFSRGQDRLSADMALFPPKPVSIQKENRSPDGPSRNDSTACQQHHSEQSEYGLDRRQSIRFVGADSGLKSRASRISMRTVAPDHPEIPQRRSIYRSQSSQNVAHMPRYVICNTQNSQLPDRISSVGKTAGTPEVGLRQAYLQALAPDHEQYTPEDDVASMPSSYRRVRKTRSMLTTRHSIHNRSDNNTRDAQESPTMDYSQQANPATSLSRYSFLNRKQNNTRPATSTLRAPKSMSFLRHKQERGETSMSARNSTYGSSPLLDVNETSRRSWRLLPKPSKLFGPKVKGTGTDTPKESRSSSPDGGLPTSTTGVSLILSLSRHGSIKAKARKVSSSFKSRFRSLFVNKSEDDAKLPAQQIEAQKTHVSDIYDDNPWRTATVEFGHERERSSLSRVSTRIPSLHAVPSSERLRSRRGSIGSFNNESRRISGDKSRVTSWASTEVNTVIAHDPQDNIEEWDKQRMSLVNDHRLLAPSSSMSRQQLGLQTITSQEELAPPINLDRLPPGATVDSQRVYSALMKRMNETRQLAEIVEQQRKSSENSDPFRMLSPSPVDSGESCDAAALGHADTPLELPCEPSKQDNKYQHHLRSTSSATHRSDKSIPSPVAGDHRVISPPVHLNPRGKDAPAVRSITDRSSAFFGTPTSHLFRTTSPYRRSLQEAMRAEHEREEPSVDTTEAIATTPTRDVAHDVAYSESNYSEGTQIHQLELKREFPVAEHCDSTNAHGHVSVTTDAPIYQPTRRHISTASSIDWKASLSADVEKIEKSPGSPTKVTGCASEVEYALPSMPRAFGCGHVRETAQIGSYDEDEYNSSLAVRMPTNPTTPLGTIDSNVVKLSPQQRSVLRTTPPSAAILQENEAPISHEIRALAFLGEEKAPCILPKDAMKPRASPLDSDVTGRGCKSATQPLETPMQGHDVRETKSLARLQSFNRIRERQTGSPHPPASATVRLMRKAAASKLEPNTELASAAVSPAFSSAFERHFGSLSRRLGGELAEKENQSPRISGGGTQDRDPDGTHGQIRSSKTMVELFLGSRRRQGGSGEGAAFL</sequence>
<feature type="compositionally biased region" description="Polar residues" evidence="1">
    <location>
        <begin position="349"/>
        <end position="359"/>
    </location>
</feature>
<name>A0A194URE6_CYTMA</name>
<feature type="region of interest" description="Disordered" evidence="1">
    <location>
        <begin position="1040"/>
        <end position="1096"/>
    </location>
</feature>
<feature type="compositionally biased region" description="Basic and acidic residues" evidence="1">
    <location>
        <begin position="94"/>
        <end position="107"/>
    </location>
</feature>
<dbReference type="OrthoDB" id="206201at2759"/>
<keyword evidence="3" id="KW-1185">Reference proteome</keyword>
<feature type="region of interest" description="Disordered" evidence="1">
    <location>
        <begin position="1"/>
        <end position="27"/>
    </location>
</feature>
<feature type="compositionally biased region" description="Basic and acidic residues" evidence="1">
    <location>
        <begin position="232"/>
        <end position="242"/>
    </location>
</feature>
<dbReference type="Proteomes" id="UP000078576">
    <property type="component" value="Unassembled WGS sequence"/>
</dbReference>
<feature type="compositionally biased region" description="Polar residues" evidence="1">
    <location>
        <begin position="243"/>
        <end position="279"/>
    </location>
</feature>
<dbReference type="EMBL" id="KN714672">
    <property type="protein sequence ID" value="KUI54219.1"/>
    <property type="molecule type" value="Genomic_DNA"/>
</dbReference>
<feature type="region of interest" description="Disordered" evidence="1">
    <location>
        <begin position="454"/>
        <end position="476"/>
    </location>
</feature>
<dbReference type="AlphaFoldDB" id="A0A194URE6"/>
<feature type="compositionally biased region" description="Polar residues" evidence="1">
    <location>
        <begin position="297"/>
        <end position="308"/>
    </location>
</feature>
<feature type="region of interest" description="Disordered" evidence="1">
    <location>
        <begin position="67"/>
        <end position="107"/>
    </location>
</feature>
<feature type="compositionally biased region" description="Basic residues" evidence="1">
    <location>
        <begin position="10"/>
        <end position="23"/>
    </location>
</feature>
<feature type="region of interest" description="Disordered" evidence="1">
    <location>
        <begin position="202"/>
        <end position="359"/>
    </location>
</feature>
<evidence type="ECO:0000313" key="2">
    <source>
        <dbReference type="EMBL" id="KUI54219.1"/>
    </source>
</evidence>
<gene>
    <name evidence="2" type="ORF">VP1G_01532</name>
</gene>
<protein>
    <submittedName>
        <fullName evidence="2">Uncharacterized protein</fullName>
    </submittedName>
</protein>
<feature type="region of interest" description="Disordered" evidence="1">
    <location>
        <begin position="580"/>
        <end position="676"/>
    </location>
</feature>
<evidence type="ECO:0000256" key="1">
    <source>
        <dbReference type="SAM" id="MobiDB-lite"/>
    </source>
</evidence>
<dbReference type="STRING" id="694573.A0A194URE6"/>
<accession>A0A194URE6</accession>